<feature type="domain" description="Glycoside hydrolase family 9" evidence="9">
    <location>
        <begin position="254"/>
        <end position="739"/>
    </location>
</feature>
<dbReference type="Gene3D" id="1.50.10.10">
    <property type="match status" value="1"/>
</dbReference>
<dbReference type="RefSeq" id="WP_259863687.1">
    <property type="nucleotide sequence ID" value="NZ_BAAAST010000014.1"/>
</dbReference>
<dbReference type="InterPro" id="IPR004197">
    <property type="entry name" value="Cellulase_Ig-like"/>
</dbReference>
<dbReference type="InterPro" id="IPR003305">
    <property type="entry name" value="CenC_carb-bd"/>
</dbReference>
<sequence>MAQESREQVFNGCFNDNDTAGWFAAGGAGVQMSAVDGKLRVQVPGGTSNKFDVIVGQNDIALRNGKEYTLSFTASASEPVTVGVRAQVQVDHTFPGTFENSDVNVTPSQQQHQFTFVCTLDNTDNGQLAFQFGGHPNDCTFFLDDVSLVGGDPVRPSVPDTGPRVRVNQVGYLPFGPKRATVVTDAPEPIPWRVTDSAGNRVASDSSTPRGEDPSSGQKVHTVDFSDLTQPGIGYKLSAAGEDSIPFDISDSLYDRLRSDALHFFYLQRSGIDIRADLAPGPKYVRPAGHIGVPHDPHDGVPPNQGDKDVPCQPAVCDYTLDVQGGWYDAGDHGKYVVNGGIAVYQLLSQFERAMHRTVNGAVPEALRDGGLRVPERGNGVPDILDEARWALEFLLRMQIPAGMPFAGMAHHKVHDDKWTDLPCAPHADPQRRELHPPSTAATLNLAAVAAQAARLYDRFDNAFADGCLAAARTAWTAAQAHPAMFASPEDSSGGGPYDDDNVDDEFYWAAAELFLTTGEDTYLDALRVSPYRTGDAFGTSGFDWKYVAGLGRLDLATVTGSKPLPDADRDFARASVRAAADRYLAAVRDHPYGVPLTDGEYIWGSNSVALNKLVVMATAFDLTGDTMYRDGVLEGLDYIFGRNALNQSYVTGYGEQHSKNQHSRIYAHQRDPNFPPPPPGAIAGGPNTGLQDPKARKTLVGTQKGAPLPKPQFCYLDDIMSWSTNEVAINWNAALSWVTSFAADL</sequence>
<dbReference type="EMBL" id="CP073720">
    <property type="protein sequence ID" value="UWP85555.1"/>
    <property type="molecule type" value="Genomic_DNA"/>
</dbReference>
<dbReference type="InterPro" id="IPR033126">
    <property type="entry name" value="Glyco_hydro_9_Asp/Glu_AS"/>
</dbReference>
<evidence type="ECO:0000256" key="5">
    <source>
        <dbReference type="ARBA" id="ARBA00023326"/>
    </source>
</evidence>
<feature type="compositionally biased region" description="Polar residues" evidence="8">
    <location>
        <begin position="203"/>
        <end position="219"/>
    </location>
</feature>
<evidence type="ECO:0000259" key="9">
    <source>
        <dbReference type="Pfam" id="PF00759"/>
    </source>
</evidence>
<dbReference type="Proteomes" id="UP001059617">
    <property type="component" value="Chromosome"/>
</dbReference>
<dbReference type="Gene3D" id="2.60.40.10">
    <property type="entry name" value="Immunoglobulins"/>
    <property type="match status" value="1"/>
</dbReference>
<dbReference type="PROSITE" id="PS00698">
    <property type="entry name" value="GH9_3"/>
    <property type="match status" value="1"/>
</dbReference>
<keyword evidence="13" id="KW-1185">Reference proteome</keyword>
<gene>
    <name evidence="12" type="ORF">Dfulv_15460</name>
</gene>
<reference evidence="12" key="1">
    <citation type="submission" date="2021-04" db="EMBL/GenBank/DDBJ databases">
        <authorList>
            <person name="Hartkoorn R.C."/>
            <person name="Beaudoing E."/>
            <person name="Hot D."/>
        </authorList>
    </citation>
    <scope>NUCLEOTIDE SEQUENCE</scope>
    <source>
        <strain evidence="12">NRRL B-16292</strain>
    </source>
</reference>
<name>A0ABY5W6E1_9ACTN</name>
<evidence type="ECO:0000313" key="12">
    <source>
        <dbReference type="EMBL" id="UWP85555.1"/>
    </source>
</evidence>
<feature type="domain" description="CBM-cenC" evidence="10">
    <location>
        <begin position="7"/>
        <end position="133"/>
    </location>
</feature>
<dbReference type="InterPro" id="IPR013783">
    <property type="entry name" value="Ig-like_fold"/>
</dbReference>
<evidence type="ECO:0000256" key="8">
    <source>
        <dbReference type="SAM" id="MobiDB-lite"/>
    </source>
</evidence>
<evidence type="ECO:0000256" key="1">
    <source>
        <dbReference type="ARBA" id="ARBA00007072"/>
    </source>
</evidence>
<evidence type="ECO:0000256" key="3">
    <source>
        <dbReference type="ARBA" id="ARBA00023277"/>
    </source>
</evidence>
<keyword evidence="7" id="KW-0136">Cellulose degradation</keyword>
<dbReference type="Pfam" id="PF00759">
    <property type="entry name" value="Glyco_hydro_9"/>
    <property type="match status" value="1"/>
</dbReference>
<dbReference type="InterPro" id="IPR014756">
    <property type="entry name" value="Ig_E-set"/>
</dbReference>
<proteinExistence type="inferred from homology"/>
<dbReference type="InterPro" id="IPR012341">
    <property type="entry name" value="6hp_glycosidase-like_sf"/>
</dbReference>
<dbReference type="SUPFAM" id="SSF81296">
    <property type="entry name" value="E set domains"/>
    <property type="match status" value="1"/>
</dbReference>
<organism evidence="12 13">
    <name type="scientific">Dactylosporangium fulvum</name>
    <dbReference type="NCBI Taxonomy" id="53359"/>
    <lineage>
        <taxon>Bacteria</taxon>
        <taxon>Bacillati</taxon>
        <taxon>Actinomycetota</taxon>
        <taxon>Actinomycetes</taxon>
        <taxon>Micromonosporales</taxon>
        <taxon>Micromonosporaceae</taxon>
        <taxon>Dactylosporangium</taxon>
    </lineage>
</organism>
<dbReference type="InterPro" id="IPR008928">
    <property type="entry name" value="6-hairpin_glycosidase_sf"/>
</dbReference>
<dbReference type="CDD" id="cd02850">
    <property type="entry name" value="E_set_Cellulase_N"/>
    <property type="match status" value="1"/>
</dbReference>
<feature type="domain" description="Cellulase Ig-like" evidence="11">
    <location>
        <begin position="160"/>
        <end position="243"/>
    </location>
</feature>
<dbReference type="SUPFAM" id="SSF48208">
    <property type="entry name" value="Six-hairpin glycosidases"/>
    <property type="match status" value="1"/>
</dbReference>
<comment type="catalytic activity">
    <reaction evidence="7">
        <text>Endohydrolysis of (1-&gt;4)-beta-D-glucosidic linkages in cellulose, lichenin and cereal beta-D-glucans.</text>
        <dbReference type="EC" id="3.2.1.4"/>
    </reaction>
</comment>
<dbReference type="Gene3D" id="2.60.120.260">
    <property type="entry name" value="Galactose-binding domain-like"/>
    <property type="match status" value="1"/>
</dbReference>
<evidence type="ECO:0000259" key="10">
    <source>
        <dbReference type="Pfam" id="PF02018"/>
    </source>
</evidence>
<dbReference type="SUPFAM" id="SSF49785">
    <property type="entry name" value="Galactose-binding domain-like"/>
    <property type="match status" value="1"/>
</dbReference>
<dbReference type="Pfam" id="PF02018">
    <property type="entry name" value="CBM_4_9"/>
    <property type="match status" value="1"/>
</dbReference>
<dbReference type="GO" id="GO:0016787">
    <property type="term" value="F:hydrolase activity"/>
    <property type="evidence" value="ECO:0007669"/>
    <property type="project" value="UniProtKB-KW"/>
</dbReference>
<protein>
    <recommendedName>
        <fullName evidence="7">Endoglucanase</fullName>
        <ecNumber evidence="7">3.2.1.4</ecNumber>
    </recommendedName>
</protein>
<comment type="similarity">
    <text evidence="1 6 7">Belongs to the glycosyl hydrolase 9 (cellulase E) family.</text>
</comment>
<dbReference type="PANTHER" id="PTHR22298">
    <property type="entry name" value="ENDO-1,4-BETA-GLUCANASE"/>
    <property type="match status" value="1"/>
</dbReference>
<dbReference type="EC" id="3.2.1.4" evidence="7"/>
<evidence type="ECO:0000259" key="11">
    <source>
        <dbReference type="Pfam" id="PF02927"/>
    </source>
</evidence>
<keyword evidence="5 6" id="KW-0624">Polysaccharide degradation</keyword>
<evidence type="ECO:0000256" key="2">
    <source>
        <dbReference type="ARBA" id="ARBA00022801"/>
    </source>
</evidence>
<keyword evidence="4 6" id="KW-0326">Glycosidase</keyword>
<dbReference type="Pfam" id="PF02927">
    <property type="entry name" value="CelD_N"/>
    <property type="match status" value="1"/>
</dbReference>
<feature type="active site" evidence="6">
    <location>
        <position position="718"/>
    </location>
</feature>
<dbReference type="InterPro" id="IPR001701">
    <property type="entry name" value="Glyco_hydro_9"/>
</dbReference>
<evidence type="ECO:0000256" key="4">
    <source>
        <dbReference type="ARBA" id="ARBA00023295"/>
    </source>
</evidence>
<feature type="active site" evidence="6">
    <location>
        <position position="727"/>
    </location>
</feature>
<evidence type="ECO:0000256" key="6">
    <source>
        <dbReference type="PROSITE-ProRule" id="PRU10060"/>
    </source>
</evidence>
<feature type="region of interest" description="Disordered" evidence="8">
    <location>
        <begin position="190"/>
        <end position="224"/>
    </location>
</feature>
<dbReference type="InterPro" id="IPR008979">
    <property type="entry name" value="Galactose-bd-like_sf"/>
</dbReference>
<evidence type="ECO:0000256" key="7">
    <source>
        <dbReference type="RuleBase" id="RU361166"/>
    </source>
</evidence>
<keyword evidence="3 6" id="KW-0119">Carbohydrate metabolism</keyword>
<reference evidence="12" key="2">
    <citation type="submission" date="2022-09" db="EMBL/GenBank/DDBJ databases">
        <title>Biosynthetic gene clusters of Dactylosporangioum fulvum.</title>
        <authorList>
            <person name="Caradec T."/>
        </authorList>
    </citation>
    <scope>NUCLEOTIDE SEQUENCE</scope>
    <source>
        <strain evidence="12">NRRL B-16292</strain>
    </source>
</reference>
<evidence type="ECO:0000313" key="13">
    <source>
        <dbReference type="Proteomes" id="UP001059617"/>
    </source>
</evidence>
<keyword evidence="2 6" id="KW-0378">Hydrolase</keyword>
<feature type="region of interest" description="Disordered" evidence="8">
    <location>
        <begin position="669"/>
        <end position="695"/>
    </location>
</feature>
<accession>A0ABY5W6E1</accession>